<keyword evidence="1" id="KW-0812">Transmembrane</keyword>
<evidence type="ECO:0000313" key="3">
    <source>
        <dbReference type="Proteomes" id="UP000006322"/>
    </source>
</evidence>
<protein>
    <submittedName>
        <fullName evidence="2">Uncharacterized protein</fullName>
    </submittedName>
</protein>
<evidence type="ECO:0000313" key="2">
    <source>
        <dbReference type="EMBL" id="GAC34038.1"/>
    </source>
</evidence>
<comment type="caution">
    <text evidence="2">The sequence shown here is derived from an EMBL/GenBank/DDBJ whole genome shotgun (WGS) entry which is preliminary data.</text>
</comment>
<gene>
    <name evidence="2" type="ORF">GPLA_3147</name>
</gene>
<sequence>MLRKSGFKGVKFAYLPNLAVGKVLKTPSELTIAMFTLSIFSVYGASVTAVATNQVNKYSPITNTNLTKHSPHDIGKAHYFVRKIS</sequence>
<accession>K6ZZ75</accession>
<keyword evidence="1" id="KW-0472">Membrane</keyword>
<dbReference type="EMBL" id="BAER01000089">
    <property type="protein sequence ID" value="GAC34038.1"/>
    <property type="molecule type" value="Genomic_DNA"/>
</dbReference>
<organism evidence="2 3">
    <name type="scientific">Paraglaciecola polaris LMG 21857</name>
    <dbReference type="NCBI Taxonomy" id="1129793"/>
    <lineage>
        <taxon>Bacteria</taxon>
        <taxon>Pseudomonadati</taxon>
        <taxon>Pseudomonadota</taxon>
        <taxon>Gammaproteobacteria</taxon>
        <taxon>Alteromonadales</taxon>
        <taxon>Alteromonadaceae</taxon>
        <taxon>Paraglaciecola</taxon>
    </lineage>
</organism>
<evidence type="ECO:0000256" key="1">
    <source>
        <dbReference type="SAM" id="Phobius"/>
    </source>
</evidence>
<dbReference type="Proteomes" id="UP000006322">
    <property type="component" value="Unassembled WGS sequence"/>
</dbReference>
<proteinExistence type="predicted"/>
<dbReference type="STRING" id="1129793.GPLA_3147"/>
<feature type="transmembrane region" description="Helical" evidence="1">
    <location>
        <begin position="30"/>
        <end position="51"/>
    </location>
</feature>
<reference evidence="3" key="1">
    <citation type="journal article" date="2014" name="Environ. Microbiol.">
        <title>Comparative genomics of the marine bacterial genus Glaciecola reveals the high degree of genomic diversity and genomic characteristic for cold adaptation.</title>
        <authorList>
            <person name="Qin Q.L."/>
            <person name="Xie B.B."/>
            <person name="Yu Y."/>
            <person name="Shu Y.L."/>
            <person name="Rong J.C."/>
            <person name="Zhang Y.J."/>
            <person name="Zhao D.L."/>
            <person name="Chen X.L."/>
            <person name="Zhang X.Y."/>
            <person name="Chen B."/>
            <person name="Zhou B.C."/>
            <person name="Zhang Y.Z."/>
        </authorList>
    </citation>
    <scope>NUCLEOTIDE SEQUENCE [LARGE SCALE GENOMIC DNA]</scope>
    <source>
        <strain evidence="3">LMG 21857</strain>
    </source>
</reference>
<keyword evidence="1" id="KW-1133">Transmembrane helix</keyword>
<name>K6ZZ75_9ALTE</name>
<dbReference type="AlphaFoldDB" id="K6ZZ75"/>
<keyword evidence="3" id="KW-1185">Reference proteome</keyword>